<evidence type="ECO:0008006" key="4">
    <source>
        <dbReference type="Google" id="ProtNLM"/>
    </source>
</evidence>
<sequence>MTKSALAPAWLDNTPVCLASYFCAVEPEGVCKKWSKAEDRHIEIKHPAIVKEYNGVIGKFSMRKRTKNWTVRTIFNFIAFAVAAGWLEYRQDANSTGLAKKNTIDYLDFKLSIAKTLVLKTEELDEMEDE</sequence>
<proteinExistence type="predicted"/>
<dbReference type="EMBL" id="CAKOFQ010006956">
    <property type="protein sequence ID" value="CAH1984330.1"/>
    <property type="molecule type" value="Genomic_DNA"/>
</dbReference>
<dbReference type="Proteomes" id="UP001152888">
    <property type="component" value="Unassembled WGS sequence"/>
</dbReference>
<keyword evidence="3" id="KW-1185">Reference proteome</keyword>
<name>A0A9P0KX97_ACAOB</name>
<evidence type="ECO:0000256" key="1">
    <source>
        <dbReference type="SAM" id="Phobius"/>
    </source>
</evidence>
<comment type="caution">
    <text evidence="2">The sequence shown here is derived from an EMBL/GenBank/DDBJ whole genome shotgun (WGS) entry which is preliminary data.</text>
</comment>
<reference evidence="2" key="1">
    <citation type="submission" date="2022-03" db="EMBL/GenBank/DDBJ databases">
        <authorList>
            <person name="Sayadi A."/>
        </authorList>
    </citation>
    <scope>NUCLEOTIDE SEQUENCE</scope>
</reference>
<keyword evidence="1" id="KW-0812">Transmembrane</keyword>
<evidence type="ECO:0000313" key="2">
    <source>
        <dbReference type="EMBL" id="CAH1984330.1"/>
    </source>
</evidence>
<protein>
    <recommendedName>
        <fullName evidence="4">PiggyBac transposable element-derived protein domain-containing protein</fullName>
    </recommendedName>
</protein>
<dbReference type="PANTHER" id="PTHR47272:SF2">
    <property type="entry name" value="PIGGYBAC TRANSPOSABLE ELEMENT-DERIVED PROTEIN 3-LIKE"/>
    <property type="match status" value="1"/>
</dbReference>
<dbReference type="OrthoDB" id="6744339at2759"/>
<feature type="transmembrane region" description="Helical" evidence="1">
    <location>
        <begin position="69"/>
        <end position="87"/>
    </location>
</feature>
<organism evidence="2 3">
    <name type="scientific">Acanthoscelides obtectus</name>
    <name type="common">Bean weevil</name>
    <name type="synonym">Bruchus obtectus</name>
    <dbReference type="NCBI Taxonomy" id="200917"/>
    <lineage>
        <taxon>Eukaryota</taxon>
        <taxon>Metazoa</taxon>
        <taxon>Ecdysozoa</taxon>
        <taxon>Arthropoda</taxon>
        <taxon>Hexapoda</taxon>
        <taxon>Insecta</taxon>
        <taxon>Pterygota</taxon>
        <taxon>Neoptera</taxon>
        <taxon>Endopterygota</taxon>
        <taxon>Coleoptera</taxon>
        <taxon>Polyphaga</taxon>
        <taxon>Cucujiformia</taxon>
        <taxon>Chrysomeloidea</taxon>
        <taxon>Chrysomelidae</taxon>
        <taxon>Bruchinae</taxon>
        <taxon>Bruchini</taxon>
        <taxon>Acanthoscelides</taxon>
    </lineage>
</organism>
<keyword evidence="1" id="KW-0472">Membrane</keyword>
<keyword evidence="1" id="KW-1133">Transmembrane helix</keyword>
<accession>A0A9P0KX97</accession>
<dbReference type="AlphaFoldDB" id="A0A9P0KX97"/>
<gene>
    <name evidence="2" type="ORF">ACAOBT_LOCUS16034</name>
</gene>
<evidence type="ECO:0000313" key="3">
    <source>
        <dbReference type="Proteomes" id="UP001152888"/>
    </source>
</evidence>
<dbReference type="PANTHER" id="PTHR47272">
    <property type="entry name" value="DDE_TNP_1_7 DOMAIN-CONTAINING PROTEIN"/>
    <property type="match status" value="1"/>
</dbReference>